<dbReference type="Proteomes" id="UP000716004">
    <property type="component" value="Unassembled WGS sequence"/>
</dbReference>
<evidence type="ECO:0000313" key="6">
    <source>
        <dbReference type="EMBL" id="MBX8630970.1"/>
    </source>
</evidence>
<organism evidence="6 7">
    <name type="scientific">Candidatus Sysuiplasma superficiale</name>
    <dbReference type="NCBI Taxonomy" id="2823368"/>
    <lineage>
        <taxon>Archaea</taxon>
        <taxon>Methanobacteriati</taxon>
        <taxon>Thermoplasmatota</taxon>
        <taxon>Thermoplasmata</taxon>
        <taxon>Candidatus Sysuiplasmatales</taxon>
        <taxon>Candidatus Sysuiplasmataceae</taxon>
        <taxon>Candidatus Sysuiplasma</taxon>
    </lineage>
</organism>
<keyword evidence="2 5" id="KW-0812">Transmembrane</keyword>
<evidence type="ECO:0000256" key="5">
    <source>
        <dbReference type="SAM" id="Phobius"/>
    </source>
</evidence>
<gene>
    <name evidence="6" type="ORF">J9259_00370</name>
</gene>
<evidence type="ECO:0000256" key="4">
    <source>
        <dbReference type="ARBA" id="ARBA00023136"/>
    </source>
</evidence>
<dbReference type="EMBL" id="JAGVSJ010000001">
    <property type="protein sequence ID" value="MBX8630970.1"/>
    <property type="molecule type" value="Genomic_DNA"/>
</dbReference>
<dbReference type="Gene3D" id="1.20.120.1630">
    <property type="match status" value="1"/>
</dbReference>
<keyword evidence="4 5" id="KW-0472">Membrane</keyword>
<dbReference type="AlphaFoldDB" id="A0A8J7YRT7"/>
<evidence type="ECO:0000313" key="7">
    <source>
        <dbReference type="Proteomes" id="UP000716004"/>
    </source>
</evidence>
<feature type="transmembrane region" description="Helical" evidence="5">
    <location>
        <begin position="128"/>
        <end position="161"/>
    </location>
</feature>
<feature type="transmembrane region" description="Helical" evidence="5">
    <location>
        <begin position="80"/>
        <end position="102"/>
    </location>
</feature>
<keyword evidence="3 5" id="KW-1133">Transmembrane helix</keyword>
<comment type="caution">
    <text evidence="6">The sequence shown here is derived from an EMBL/GenBank/DDBJ whole genome shotgun (WGS) entry which is preliminary data.</text>
</comment>
<dbReference type="InterPro" id="IPR007318">
    <property type="entry name" value="Phopholipid_MeTrfase"/>
</dbReference>
<dbReference type="GO" id="GO:0012505">
    <property type="term" value="C:endomembrane system"/>
    <property type="evidence" value="ECO:0007669"/>
    <property type="project" value="UniProtKB-SubCell"/>
</dbReference>
<feature type="transmembrane region" description="Helical" evidence="5">
    <location>
        <begin position="43"/>
        <end position="60"/>
    </location>
</feature>
<comment type="subcellular location">
    <subcellularLocation>
        <location evidence="1">Endomembrane system</location>
        <topology evidence="1">Multi-pass membrane protein</topology>
    </subcellularLocation>
</comment>
<evidence type="ECO:0000256" key="1">
    <source>
        <dbReference type="ARBA" id="ARBA00004127"/>
    </source>
</evidence>
<evidence type="ECO:0000256" key="3">
    <source>
        <dbReference type="ARBA" id="ARBA00022989"/>
    </source>
</evidence>
<sequence length="197" mass="22603">MGRRLFKGAAERTPSHIRKGRMNSWRHENAHAHLTLMGAAEKAVLVYIVAVLIPFGYIAAVEYSTPILGQALTWTYFNIFPWNFVIFSFFFLIGLSMIFWALSYTQGRGAERLLTEGPYSYTRNPKGFGYVLMLIGLGVLLQSAVAIFMITPAIAIMYFLYLKLLQEPFMRHRYGAIYDEYRASVPLLLPIRLAYRK</sequence>
<dbReference type="Pfam" id="PF04191">
    <property type="entry name" value="PEMT"/>
    <property type="match status" value="1"/>
</dbReference>
<protein>
    <submittedName>
        <fullName evidence="6">Isoprenylcysteine carboxylmethyltransferase family protein</fullName>
    </submittedName>
</protein>
<accession>A0A8J7YRT7</accession>
<name>A0A8J7YRT7_9ARCH</name>
<reference evidence="6" key="1">
    <citation type="submission" date="2021-04" db="EMBL/GenBank/DDBJ databases">
        <title>Genomic insights into ecological role and evolution of a novel Thermoplasmata order Candidatus Sysuiplasmatales.</title>
        <authorList>
            <person name="Yuan Y."/>
        </authorList>
    </citation>
    <scope>NUCLEOTIDE SEQUENCE</scope>
    <source>
        <strain evidence="6">YP2-bin.285</strain>
    </source>
</reference>
<proteinExistence type="predicted"/>
<evidence type="ECO:0000256" key="2">
    <source>
        <dbReference type="ARBA" id="ARBA00022692"/>
    </source>
</evidence>